<proteinExistence type="predicted"/>
<dbReference type="Proteomes" id="UP001642484">
    <property type="component" value="Unassembled WGS sequence"/>
</dbReference>
<evidence type="ECO:0000313" key="2">
    <source>
        <dbReference type="Proteomes" id="UP001642484"/>
    </source>
</evidence>
<dbReference type="Gene3D" id="1.25.40.60">
    <property type="match status" value="1"/>
</dbReference>
<dbReference type="EMBL" id="CAXAMN010022473">
    <property type="protein sequence ID" value="CAK9070043.1"/>
    <property type="molecule type" value="Genomic_DNA"/>
</dbReference>
<comment type="caution">
    <text evidence="1">The sequence shown here is derived from an EMBL/GenBank/DDBJ whole genome shotgun (WGS) entry which is preliminary data.</text>
</comment>
<evidence type="ECO:0000313" key="1">
    <source>
        <dbReference type="EMBL" id="CAK9070043.1"/>
    </source>
</evidence>
<sequence length="91" mass="10286">MLEQLRGAPEMFVAEVIDTACGIDRNGKDVKIANLQQTLLKIFIDRPELPSEMKLRLLMLYFACVANIPEANRSKLMDAAKLEPEDHQAML</sequence>
<keyword evidence="2" id="KW-1185">Reference proteome</keyword>
<accession>A0ABP0P340</accession>
<gene>
    <name evidence="1" type="ORF">CCMP2556_LOCUS34441</name>
</gene>
<dbReference type="SUPFAM" id="SSF56815">
    <property type="entry name" value="Sec1/munc18-like (SM) proteins"/>
    <property type="match status" value="1"/>
</dbReference>
<name>A0ABP0P340_9DINO</name>
<protein>
    <submittedName>
        <fullName evidence="1">Uncharacterized protein</fullName>
    </submittedName>
</protein>
<dbReference type="InterPro" id="IPR036045">
    <property type="entry name" value="Sec1-like_sf"/>
</dbReference>
<reference evidence="1 2" key="1">
    <citation type="submission" date="2024-02" db="EMBL/GenBank/DDBJ databases">
        <authorList>
            <person name="Chen Y."/>
            <person name="Shah S."/>
            <person name="Dougan E. K."/>
            <person name="Thang M."/>
            <person name="Chan C."/>
        </authorList>
    </citation>
    <scope>NUCLEOTIDE SEQUENCE [LARGE SCALE GENOMIC DNA]</scope>
</reference>
<organism evidence="1 2">
    <name type="scientific">Durusdinium trenchii</name>
    <dbReference type="NCBI Taxonomy" id="1381693"/>
    <lineage>
        <taxon>Eukaryota</taxon>
        <taxon>Sar</taxon>
        <taxon>Alveolata</taxon>
        <taxon>Dinophyceae</taxon>
        <taxon>Suessiales</taxon>
        <taxon>Symbiodiniaceae</taxon>
        <taxon>Durusdinium</taxon>
    </lineage>
</organism>